<keyword evidence="12" id="KW-1185">Reference proteome</keyword>
<evidence type="ECO:0000256" key="3">
    <source>
        <dbReference type="ARBA" id="ARBA00022490"/>
    </source>
</evidence>
<organism evidence="12 13">
    <name type="scientific">Vanessa tameamea</name>
    <name type="common">Kamehameha butterfly</name>
    <dbReference type="NCBI Taxonomy" id="334116"/>
    <lineage>
        <taxon>Eukaryota</taxon>
        <taxon>Metazoa</taxon>
        <taxon>Ecdysozoa</taxon>
        <taxon>Arthropoda</taxon>
        <taxon>Hexapoda</taxon>
        <taxon>Insecta</taxon>
        <taxon>Pterygota</taxon>
        <taxon>Neoptera</taxon>
        <taxon>Endopterygota</taxon>
        <taxon>Lepidoptera</taxon>
        <taxon>Glossata</taxon>
        <taxon>Ditrysia</taxon>
        <taxon>Papilionoidea</taxon>
        <taxon>Nymphalidae</taxon>
        <taxon>Nymphalinae</taxon>
        <taxon>Vanessa</taxon>
    </lineage>
</organism>
<reference evidence="13" key="1">
    <citation type="submission" date="2025-08" db="UniProtKB">
        <authorList>
            <consortium name="RefSeq"/>
        </authorList>
    </citation>
    <scope>IDENTIFICATION</scope>
    <source>
        <tissue evidence="13">Whole body</tissue>
    </source>
</reference>
<keyword evidence="4" id="KW-0132">Cell division</keyword>
<dbReference type="Proteomes" id="UP001652626">
    <property type="component" value="Chromosome 18"/>
</dbReference>
<comment type="similarity">
    <text evidence="2">Belongs to the HAUS3 family.</text>
</comment>
<dbReference type="AlphaFoldDB" id="A0A8B8I7K7"/>
<keyword evidence="9" id="KW-0131">Cell cycle</keyword>
<evidence type="ECO:0000259" key="11">
    <source>
        <dbReference type="Pfam" id="PF14932"/>
    </source>
</evidence>
<comment type="subcellular location">
    <subcellularLocation>
        <location evidence="1">Cytoplasm</location>
        <location evidence="1">Cytoskeleton</location>
        <location evidence="1">Spindle</location>
    </subcellularLocation>
</comment>
<keyword evidence="7 10" id="KW-0175">Coiled coil</keyword>
<evidence type="ECO:0000256" key="9">
    <source>
        <dbReference type="ARBA" id="ARBA00023306"/>
    </source>
</evidence>
<feature type="coiled-coil region" evidence="10">
    <location>
        <begin position="295"/>
        <end position="322"/>
    </location>
</feature>
<feature type="domain" description="HAUS augmin-like complex subunit 3 N-terminal" evidence="11">
    <location>
        <begin position="30"/>
        <end position="249"/>
    </location>
</feature>
<dbReference type="InterPro" id="IPR032733">
    <property type="entry name" value="HAUS3_N"/>
</dbReference>
<dbReference type="GO" id="GO:0051301">
    <property type="term" value="P:cell division"/>
    <property type="evidence" value="ECO:0007669"/>
    <property type="project" value="UniProtKB-KW"/>
</dbReference>
<evidence type="ECO:0000256" key="4">
    <source>
        <dbReference type="ARBA" id="ARBA00022618"/>
    </source>
</evidence>
<accession>A0A8B8I7K7</accession>
<name>A0A8B8I7K7_VANTA</name>
<keyword evidence="3" id="KW-0963">Cytoplasm</keyword>
<protein>
    <submittedName>
        <fullName evidence="13">Augmin complex subunit dgt3</fullName>
    </submittedName>
</protein>
<dbReference type="GO" id="GO:0005874">
    <property type="term" value="C:microtubule"/>
    <property type="evidence" value="ECO:0007669"/>
    <property type="project" value="UniProtKB-KW"/>
</dbReference>
<evidence type="ECO:0000313" key="12">
    <source>
        <dbReference type="Proteomes" id="UP001652626"/>
    </source>
</evidence>
<dbReference type="GeneID" id="113398501"/>
<evidence type="ECO:0000256" key="5">
    <source>
        <dbReference type="ARBA" id="ARBA00022701"/>
    </source>
</evidence>
<evidence type="ECO:0000256" key="2">
    <source>
        <dbReference type="ARBA" id="ARBA00009645"/>
    </source>
</evidence>
<gene>
    <name evidence="13" type="primary">LOC113398501</name>
</gene>
<sequence>MNCLNDMSDEEFIPFLDSLGVDTYKKSFEWMLNDADFSDVLRWIYKNLDQNNALSEREEYRYAELEAKGKLLPAHELEGKIVSIQNEFEGICLPGDQDTLEDIKLDIRMQKEKLMMLEKQEIILKELTAQNESTKQELTLELTKLNTALQQGAEDEKEAGVECIQLAEEEECIFNDVIHIIGDVLSIYGNCAVDKELAKRFFTFGPFESYRQSQALFKSHFDLYTSKKFNKKQNDSINEEDLRTALAEAKNMEQWLSDAVCSYIETKGELCGEQAKLLLISNYNNVHPSQITVCAMEAQSAIELLEQEESILEQQLETAVKHYVDRRTRLAVEMTARSALAAREAAAAALGEARAWAGRALRADACAYGALRRELRAAEELLHFAAELRDHALSRAPAALRTKSMNAICAEQEAAEKELQSSNTLLATLVSILGSEASNDASLPIKLYNELLNSIQELNDNINEGYKSKEADLTQIKSSAKPLRDFIWDGCTKQPNCYDRSVAAMSHSLREEMSAVDAKVVKTSGLFNSVKNSDKYNLRKFWQWFLTDQAKLLSTIKSVQRS</sequence>
<keyword evidence="8" id="KW-0206">Cytoskeleton</keyword>
<feature type="coiled-coil region" evidence="10">
    <location>
        <begin position="100"/>
        <end position="144"/>
    </location>
</feature>
<dbReference type="OMA" id="LRKFWQW"/>
<evidence type="ECO:0000256" key="10">
    <source>
        <dbReference type="SAM" id="Coils"/>
    </source>
</evidence>
<evidence type="ECO:0000256" key="1">
    <source>
        <dbReference type="ARBA" id="ARBA00004186"/>
    </source>
</evidence>
<keyword evidence="6" id="KW-0498">Mitosis</keyword>
<keyword evidence="5" id="KW-0493">Microtubule</keyword>
<evidence type="ECO:0000256" key="7">
    <source>
        <dbReference type="ARBA" id="ARBA00023054"/>
    </source>
</evidence>
<proteinExistence type="inferred from homology"/>
<dbReference type="RefSeq" id="XP_026493049.2">
    <property type="nucleotide sequence ID" value="XM_026637264.2"/>
</dbReference>
<evidence type="ECO:0000256" key="6">
    <source>
        <dbReference type="ARBA" id="ARBA00022776"/>
    </source>
</evidence>
<evidence type="ECO:0000313" key="13">
    <source>
        <dbReference type="RefSeq" id="XP_026493049.2"/>
    </source>
</evidence>
<dbReference type="Pfam" id="PF14932">
    <property type="entry name" value="HAUS-augmin3"/>
    <property type="match status" value="1"/>
</dbReference>
<evidence type="ECO:0000256" key="8">
    <source>
        <dbReference type="ARBA" id="ARBA00023212"/>
    </source>
</evidence>
<dbReference type="GO" id="GO:0005819">
    <property type="term" value="C:spindle"/>
    <property type="evidence" value="ECO:0007669"/>
    <property type="project" value="UniProtKB-SubCell"/>
</dbReference>